<accession>A0ABY0FQP1</accession>
<sequence>MEHWRHTGSMSSRSLFVQNCTLLSPYHDLDRTDTPITHTEEMHKGNKSKTSCVLDGVTLIHYCTQQPCHGSLRLACGHSPCSHEFDDRIRHGKGHSPTLERQPQRKKCPSDKSQAIDPNDGGLEEGLRHVVSSQSVHNSETDLEEYLRSIRDDPVALVEFLKSGNLGIQLDIEPFVNALESGRTKPLEYMSKDAGMPQLFDLDNAEPDLDPDDVSGAAITDLGKSTIYQGYNNKSPIPYQEKHVPEFIGWNCGGLPKYAMNIPLPQFSLHPPPDVAAKYHAHEPSGENAYAVSANVSMGGAVVDIHEDRGTLGITAMDNHQMKLWILYPAQGNRRVFEKESAVSQRFARCEKALTNGRFAVTLPREIIILPPGWLHTTLTINRGVLFGSTMIVAEGVSAAAQSYKHDVITKEIDSFHDLNPLVCSLLEALQAELDDQWQEALSYLCRSSVPKFENNQGKRAIEDVINRVRSVVRDKKHQACKHCEVELLEHFPLNIGGEYVRATKRRKLDT</sequence>
<proteinExistence type="predicted"/>
<keyword evidence="3" id="KW-1185">Reference proteome</keyword>
<protein>
    <recommendedName>
        <fullName evidence="4">JmjC domain-containing protein</fullName>
    </recommendedName>
</protein>
<feature type="region of interest" description="Disordered" evidence="1">
    <location>
        <begin position="87"/>
        <end position="125"/>
    </location>
</feature>
<evidence type="ECO:0000313" key="3">
    <source>
        <dbReference type="Proteomes" id="UP000293195"/>
    </source>
</evidence>
<evidence type="ECO:0000256" key="1">
    <source>
        <dbReference type="SAM" id="MobiDB-lite"/>
    </source>
</evidence>
<dbReference type="EMBL" id="PDXF01000227">
    <property type="protein sequence ID" value="RYN82592.1"/>
    <property type="molecule type" value="Genomic_DNA"/>
</dbReference>
<name>A0ABY0FQP1_9PLEO</name>
<reference evidence="3" key="1">
    <citation type="journal article" date="2019" name="bioRxiv">
        <title>Genomics, evolutionary history and diagnostics of the Alternaria alternata species group including apple and Asian pear pathotypes.</title>
        <authorList>
            <person name="Armitage A.D."/>
            <person name="Cockerton H.M."/>
            <person name="Sreenivasaprasad S."/>
            <person name="Woodhall J.W."/>
            <person name="Lane C.R."/>
            <person name="Harrison R.J."/>
            <person name="Clarkson J.P."/>
        </authorList>
    </citation>
    <scope>NUCLEOTIDE SEQUENCE [LARGE SCALE GENOMIC DNA]</scope>
    <source>
        <strain evidence="3">FERA 635</strain>
    </source>
</reference>
<organism evidence="2 3">
    <name type="scientific">Alternaria tenuissima</name>
    <dbReference type="NCBI Taxonomy" id="119927"/>
    <lineage>
        <taxon>Eukaryota</taxon>
        <taxon>Fungi</taxon>
        <taxon>Dikarya</taxon>
        <taxon>Ascomycota</taxon>
        <taxon>Pezizomycotina</taxon>
        <taxon>Dothideomycetes</taxon>
        <taxon>Pleosporomycetidae</taxon>
        <taxon>Pleosporales</taxon>
        <taxon>Pleosporineae</taxon>
        <taxon>Pleosporaceae</taxon>
        <taxon>Alternaria</taxon>
        <taxon>Alternaria sect. Alternaria</taxon>
        <taxon>Alternaria alternata complex</taxon>
    </lineage>
</organism>
<comment type="caution">
    <text evidence="2">The sequence shown here is derived from an EMBL/GenBank/DDBJ whole genome shotgun (WGS) entry which is preliminary data.</text>
</comment>
<dbReference type="Proteomes" id="UP000293195">
    <property type="component" value="Unassembled WGS sequence"/>
</dbReference>
<evidence type="ECO:0000313" key="2">
    <source>
        <dbReference type="EMBL" id="RYN82592.1"/>
    </source>
</evidence>
<gene>
    <name evidence="2" type="ORF">AA0119_g13385</name>
</gene>
<evidence type="ECO:0008006" key="4">
    <source>
        <dbReference type="Google" id="ProtNLM"/>
    </source>
</evidence>